<keyword evidence="1" id="KW-0175">Coiled coil</keyword>
<keyword evidence="3" id="KW-1185">Reference proteome</keyword>
<comment type="caution">
    <text evidence="2">The sequence shown here is derived from an EMBL/GenBank/DDBJ whole genome shotgun (WGS) entry which is preliminary data.</text>
</comment>
<proteinExistence type="predicted"/>
<accession>A0A9N8MH66</accession>
<dbReference type="InterPro" id="IPR010982">
    <property type="entry name" value="Lambda_DNA-bd_dom_sf"/>
</dbReference>
<dbReference type="Proteomes" id="UP000662618">
    <property type="component" value="Unassembled WGS sequence"/>
</dbReference>
<evidence type="ECO:0000313" key="2">
    <source>
        <dbReference type="EMBL" id="CAD7808249.1"/>
    </source>
</evidence>
<evidence type="ECO:0008006" key="4">
    <source>
        <dbReference type="Google" id="ProtNLM"/>
    </source>
</evidence>
<dbReference type="AlphaFoldDB" id="A0A9N8MH66"/>
<feature type="coiled-coil region" evidence="1">
    <location>
        <begin position="88"/>
        <end position="115"/>
    </location>
</feature>
<dbReference type="Gene3D" id="1.10.260.40">
    <property type="entry name" value="lambda repressor-like DNA-binding domains"/>
    <property type="match status" value="1"/>
</dbReference>
<reference evidence="2" key="1">
    <citation type="submission" date="2020-12" db="EMBL/GenBank/DDBJ databases">
        <authorList>
            <person name="Rodrigo-Torres L."/>
            <person name="Arahal R. D."/>
            <person name="Lucena T."/>
        </authorList>
    </citation>
    <scope>NUCLEOTIDE SEQUENCE</scope>
    <source>
        <strain evidence="2">CECT 9390</strain>
    </source>
</reference>
<name>A0A9N8MH66_9FLAO</name>
<gene>
    <name evidence="2" type="ORF">CHRY9390_01793</name>
</gene>
<dbReference type="SUPFAM" id="SSF47413">
    <property type="entry name" value="lambda repressor-like DNA-binding domains"/>
    <property type="match status" value="1"/>
</dbReference>
<evidence type="ECO:0000256" key="1">
    <source>
        <dbReference type="SAM" id="Coils"/>
    </source>
</evidence>
<dbReference type="GO" id="GO:0003677">
    <property type="term" value="F:DNA binding"/>
    <property type="evidence" value="ECO:0007669"/>
    <property type="project" value="InterPro"/>
</dbReference>
<evidence type="ECO:0000313" key="3">
    <source>
        <dbReference type="Proteomes" id="UP000662618"/>
    </source>
</evidence>
<sequence length="120" mass="13789">MSLRKYQEKTASPHPHIGAMVRKVMINKAVSQAELARRLQISSSSMAQYFRNSSLQFGILWNLGIALEHDFLTELSNYYPVNISFNEKSKLVSELREKTEKINDLEKEIKIYKAALGIKD</sequence>
<dbReference type="RefSeq" id="WP_162088159.1">
    <property type="nucleotide sequence ID" value="NZ_CAJIMS010000001.1"/>
</dbReference>
<organism evidence="2 3">
    <name type="scientific">Chryseobacterium aquaeductus</name>
    <dbReference type="NCBI Taxonomy" id="2675056"/>
    <lineage>
        <taxon>Bacteria</taxon>
        <taxon>Pseudomonadati</taxon>
        <taxon>Bacteroidota</taxon>
        <taxon>Flavobacteriia</taxon>
        <taxon>Flavobacteriales</taxon>
        <taxon>Weeksellaceae</taxon>
        <taxon>Chryseobacterium group</taxon>
        <taxon>Chryseobacterium</taxon>
    </lineage>
</organism>
<dbReference type="EMBL" id="CAJIMS010000001">
    <property type="protein sequence ID" value="CAD7808249.1"/>
    <property type="molecule type" value="Genomic_DNA"/>
</dbReference>
<protein>
    <recommendedName>
        <fullName evidence="4">HTH cro/C1-type domain-containing protein</fullName>
    </recommendedName>
</protein>